<reference evidence="1" key="1">
    <citation type="journal article" date="2014" name="Int. J. Syst. Evol. Microbiol.">
        <title>Complete genome sequence of Corynebacterium casei LMG S-19264T (=DSM 44701T), isolated from a smear-ripened cheese.</title>
        <authorList>
            <consortium name="US DOE Joint Genome Institute (JGI-PGF)"/>
            <person name="Walter F."/>
            <person name="Albersmeier A."/>
            <person name="Kalinowski J."/>
            <person name="Ruckert C."/>
        </authorList>
    </citation>
    <scope>NUCLEOTIDE SEQUENCE</scope>
    <source>
        <strain evidence="1">CGMCC 1.8984</strain>
    </source>
</reference>
<proteinExistence type="predicted"/>
<accession>A0A917UW82</accession>
<comment type="caution">
    <text evidence="1">The sequence shown here is derived from an EMBL/GenBank/DDBJ whole genome shotgun (WGS) entry which is preliminary data.</text>
</comment>
<gene>
    <name evidence="1" type="ORF">GCM10011372_30480</name>
</gene>
<keyword evidence="2" id="KW-1185">Reference proteome</keyword>
<dbReference type="InterPro" id="IPR011051">
    <property type="entry name" value="RmlC_Cupin_sf"/>
</dbReference>
<dbReference type="AlphaFoldDB" id="A0A917UW82"/>
<reference evidence="1" key="2">
    <citation type="submission" date="2020-09" db="EMBL/GenBank/DDBJ databases">
        <authorList>
            <person name="Sun Q."/>
            <person name="Zhou Y."/>
        </authorList>
    </citation>
    <scope>NUCLEOTIDE SEQUENCE</scope>
    <source>
        <strain evidence="1">CGMCC 1.8984</strain>
    </source>
</reference>
<sequence length="87" mass="9881">MRWCQIVMGGRRAAPGLDVEHDARAHARPPHLPEDARVIHLMGESEETRHLVIADRQAVISPSWSLRDGRRYQAFDDMDAAPVTDLR</sequence>
<dbReference type="SUPFAM" id="SSF51182">
    <property type="entry name" value="RmlC-like cupins"/>
    <property type="match status" value="1"/>
</dbReference>
<name>A0A917UW82_9MICO</name>
<organism evidence="1 2">
    <name type="scientific">Agromyces bauzanensis</name>
    <dbReference type="NCBI Taxonomy" id="1308924"/>
    <lineage>
        <taxon>Bacteria</taxon>
        <taxon>Bacillati</taxon>
        <taxon>Actinomycetota</taxon>
        <taxon>Actinomycetes</taxon>
        <taxon>Micrococcales</taxon>
        <taxon>Microbacteriaceae</taxon>
        <taxon>Agromyces</taxon>
    </lineage>
</organism>
<dbReference type="Gene3D" id="2.60.120.10">
    <property type="entry name" value="Jelly Rolls"/>
    <property type="match status" value="1"/>
</dbReference>
<dbReference type="Proteomes" id="UP000636956">
    <property type="component" value="Unassembled WGS sequence"/>
</dbReference>
<evidence type="ECO:0000313" key="1">
    <source>
        <dbReference type="EMBL" id="GGJ89839.1"/>
    </source>
</evidence>
<dbReference type="InterPro" id="IPR014710">
    <property type="entry name" value="RmlC-like_jellyroll"/>
</dbReference>
<evidence type="ECO:0000313" key="2">
    <source>
        <dbReference type="Proteomes" id="UP000636956"/>
    </source>
</evidence>
<protein>
    <submittedName>
        <fullName evidence="1">Uncharacterized protein</fullName>
    </submittedName>
</protein>
<dbReference type="EMBL" id="BMMD01000020">
    <property type="protein sequence ID" value="GGJ89839.1"/>
    <property type="molecule type" value="Genomic_DNA"/>
</dbReference>